<evidence type="ECO:0000313" key="16">
    <source>
        <dbReference type="EMBL" id="MDD9327293.1"/>
    </source>
</evidence>
<evidence type="ECO:0000256" key="11">
    <source>
        <dbReference type="ARBA" id="ARBA00023014"/>
    </source>
</evidence>
<evidence type="ECO:0000256" key="5">
    <source>
        <dbReference type="ARBA" id="ARBA00022023"/>
    </source>
</evidence>
<dbReference type="Gene3D" id="3.90.79.10">
    <property type="entry name" value="Nucleoside Triphosphate Pyrophosphohydrolase"/>
    <property type="match status" value="1"/>
</dbReference>
<keyword evidence="10 14" id="KW-0408">Iron</keyword>
<keyword evidence="6" id="KW-0004">4Fe-4S</keyword>
<dbReference type="InterPro" id="IPR015797">
    <property type="entry name" value="NUDIX_hydrolase-like_dom_sf"/>
</dbReference>
<dbReference type="SMART" id="SM00478">
    <property type="entry name" value="ENDO3c"/>
    <property type="match status" value="1"/>
</dbReference>
<proteinExistence type="inferred from homology"/>
<evidence type="ECO:0000256" key="2">
    <source>
        <dbReference type="ARBA" id="ARBA00002933"/>
    </source>
</evidence>
<accession>A0A9X4E819</accession>
<evidence type="ECO:0000256" key="14">
    <source>
        <dbReference type="RuleBase" id="RU365096"/>
    </source>
</evidence>
<keyword evidence="12" id="KW-0234">DNA repair</keyword>
<dbReference type="GO" id="GO:0006284">
    <property type="term" value="P:base-excision repair"/>
    <property type="evidence" value="ECO:0007669"/>
    <property type="project" value="UniProtKB-UniRule"/>
</dbReference>
<dbReference type="InterPro" id="IPR011257">
    <property type="entry name" value="DNA_glycosylase"/>
</dbReference>
<comment type="cofactor">
    <cofactor evidence="14">
        <name>[4Fe-4S] cluster</name>
        <dbReference type="ChEBI" id="CHEBI:49883"/>
    </cofactor>
    <text evidence="14">Binds 1 [4Fe-4S] cluster.</text>
</comment>
<dbReference type="GO" id="GO:0034039">
    <property type="term" value="F:8-oxo-7,8-dihydroguanine DNA N-glycosylase activity"/>
    <property type="evidence" value="ECO:0007669"/>
    <property type="project" value="TreeGrafter"/>
</dbReference>
<evidence type="ECO:0000256" key="3">
    <source>
        <dbReference type="ARBA" id="ARBA00008343"/>
    </source>
</evidence>
<dbReference type="Pfam" id="PF14815">
    <property type="entry name" value="NUDIX_4"/>
    <property type="match status" value="1"/>
</dbReference>
<dbReference type="InterPro" id="IPR044298">
    <property type="entry name" value="MIG/MutY"/>
</dbReference>
<reference evidence="16" key="1">
    <citation type="submission" date="2022-10" db="EMBL/GenBank/DDBJ databases">
        <authorList>
            <person name="Boutroux M."/>
        </authorList>
    </citation>
    <scope>NUCLEOTIDE SEQUENCE</scope>
    <source>
        <strain evidence="16">51.81</strain>
    </source>
</reference>
<keyword evidence="13 14" id="KW-0326">Glycosidase</keyword>
<evidence type="ECO:0000313" key="17">
    <source>
        <dbReference type="EMBL" id="WWY03684.1"/>
    </source>
</evidence>
<evidence type="ECO:0000256" key="8">
    <source>
        <dbReference type="ARBA" id="ARBA00022763"/>
    </source>
</evidence>
<keyword evidence="18" id="KW-1185">Reference proteome</keyword>
<dbReference type="PANTHER" id="PTHR42944">
    <property type="entry name" value="ADENINE DNA GLYCOSYLASE"/>
    <property type="match status" value="1"/>
</dbReference>
<evidence type="ECO:0000256" key="6">
    <source>
        <dbReference type="ARBA" id="ARBA00022485"/>
    </source>
</evidence>
<dbReference type="EMBL" id="JAPQFL010000001">
    <property type="protein sequence ID" value="MDD9327293.1"/>
    <property type="molecule type" value="Genomic_DNA"/>
</dbReference>
<dbReference type="PANTHER" id="PTHR42944:SF1">
    <property type="entry name" value="ADENINE DNA GLYCOSYLASE"/>
    <property type="match status" value="1"/>
</dbReference>
<evidence type="ECO:0000313" key="18">
    <source>
        <dbReference type="Proteomes" id="UP001149607"/>
    </source>
</evidence>
<comment type="function">
    <text evidence="2">Adenine glycosylase active on G-A mispairs. MutY also corrects error-prone DNA synthesis past GO lesions which are due to the oxidatively damaged form of guanine: 7,8-dihydro-8-oxoguanine (8-oxo-dGTP).</text>
</comment>
<dbReference type="Proteomes" id="UP001149607">
    <property type="component" value="Chromosome"/>
</dbReference>
<dbReference type="GO" id="GO:0051539">
    <property type="term" value="F:4 iron, 4 sulfur cluster binding"/>
    <property type="evidence" value="ECO:0007669"/>
    <property type="project" value="UniProtKB-UniRule"/>
</dbReference>
<dbReference type="GO" id="GO:0032357">
    <property type="term" value="F:oxidized purine DNA binding"/>
    <property type="evidence" value="ECO:0007669"/>
    <property type="project" value="TreeGrafter"/>
</dbReference>
<dbReference type="GO" id="GO:0035485">
    <property type="term" value="F:adenine/guanine mispair binding"/>
    <property type="evidence" value="ECO:0007669"/>
    <property type="project" value="TreeGrafter"/>
</dbReference>
<comment type="similarity">
    <text evidence="3 14">Belongs to the Nth/MutY family.</text>
</comment>
<dbReference type="GO" id="GO:0046872">
    <property type="term" value="F:metal ion binding"/>
    <property type="evidence" value="ECO:0007669"/>
    <property type="project" value="UniProtKB-UniRule"/>
</dbReference>
<dbReference type="RefSeq" id="WP_274584543.1">
    <property type="nucleotide sequence ID" value="NZ_CP146598.1"/>
</dbReference>
<dbReference type="EMBL" id="CP146598">
    <property type="protein sequence ID" value="WWY03684.1"/>
    <property type="molecule type" value="Genomic_DNA"/>
</dbReference>
<evidence type="ECO:0000256" key="1">
    <source>
        <dbReference type="ARBA" id="ARBA00000843"/>
    </source>
</evidence>
<dbReference type="NCBIfam" id="TIGR01084">
    <property type="entry name" value="mutY"/>
    <property type="match status" value="1"/>
</dbReference>
<dbReference type="InterPro" id="IPR003265">
    <property type="entry name" value="HhH-GPD_domain"/>
</dbReference>
<feature type="domain" description="HhH-GPD" evidence="15">
    <location>
        <begin position="52"/>
        <end position="205"/>
    </location>
</feature>
<evidence type="ECO:0000259" key="15">
    <source>
        <dbReference type="SMART" id="SM00478"/>
    </source>
</evidence>
<dbReference type="Pfam" id="PF00730">
    <property type="entry name" value="HhH-GPD"/>
    <property type="match status" value="1"/>
</dbReference>
<comment type="catalytic activity">
    <reaction evidence="1 14">
        <text>Hydrolyzes free adenine bases from 7,8-dihydro-8-oxoguanine:adenine mismatched double-stranded DNA, leaving an apurinic site.</text>
        <dbReference type="EC" id="3.2.2.31"/>
    </reaction>
</comment>
<keyword evidence="9" id="KW-0378">Hydrolase</keyword>
<dbReference type="AlphaFoldDB" id="A0A9X4E819"/>
<evidence type="ECO:0000256" key="10">
    <source>
        <dbReference type="ARBA" id="ARBA00023004"/>
    </source>
</evidence>
<gene>
    <name evidence="16" type="primary">mutY</name>
    <name evidence="16" type="ORF">ORY91_000677</name>
    <name evidence="17" type="ORF">V9W64_02770</name>
</gene>
<dbReference type="InterPro" id="IPR005760">
    <property type="entry name" value="A/G_AdeGlyc_MutY"/>
</dbReference>
<dbReference type="Gene3D" id="1.10.340.30">
    <property type="entry name" value="Hypothetical protein, domain 2"/>
    <property type="match status" value="1"/>
</dbReference>
<evidence type="ECO:0000256" key="9">
    <source>
        <dbReference type="ARBA" id="ARBA00022801"/>
    </source>
</evidence>
<dbReference type="InterPro" id="IPR029119">
    <property type="entry name" value="MutY_C"/>
</dbReference>
<evidence type="ECO:0000256" key="13">
    <source>
        <dbReference type="ARBA" id="ARBA00023295"/>
    </source>
</evidence>
<sequence length="359" mass="40539">MPLCYNNGFFPPAPLMPDDFARRLIDWQHRHGRHNLPWHSRDPYRVWLSEIMLQQTQVATVREYFPRFVAEFPDVAALAAAAQDDVLRLWAGLGYYSRARNLHKAAKQIMTQFDGRFPQSRGEWETLCGVGRSTAAAICAFTLNRREAILDGNVKRVLCRVFARDGDPADKAFEKRLWALAESLLPPDAADMPAYTQGLMDLGATVCKRGRPDCAACPMQARCLAYAQNRTAELPRRKKAAAPVHLPLFWLQLRTPDGRLLLEKRPQSGIWAGMHCLPCFENLSELYRFAAAYGLTPDDLTEHTAIAHRLTHRLLDITPFSAVLPQAPATDSGWQNTQQIRKSALPKPLSSWLAQQNLL</sequence>
<reference evidence="17" key="2">
    <citation type="submission" date="2024-02" db="EMBL/GenBank/DDBJ databases">
        <title>Neisseria leonii sp. nov.</title>
        <authorList>
            <person name="Boutroux M."/>
            <person name="Favre-Rochex S."/>
            <person name="Gorgette O."/>
            <person name="Touak G."/>
            <person name="Muhle E."/>
            <person name="Chesneau O."/>
            <person name="Clermont D."/>
            <person name="Rahi P."/>
        </authorList>
    </citation>
    <scope>NUCLEOTIDE SEQUENCE</scope>
    <source>
        <strain evidence="17">51.81</strain>
    </source>
</reference>
<keyword evidence="11" id="KW-0411">Iron-sulfur</keyword>
<dbReference type="EC" id="3.2.2.31" evidence="4 14"/>
<dbReference type="Gene3D" id="1.10.1670.10">
    <property type="entry name" value="Helix-hairpin-Helix base-excision DNA repair enzymes (C-terminal)"/>
    <property type="match status" value="1"/>
</dbReference>
<dbReference type="GO" id="GO:0000701">
    <property type="term" value="F:purine-specific mismatch base pair DNA N-glycosylase activity"/>
    <property type="evidence" value="ECO:0007669"/>
    <property type="project" value="UniProtKB-EC"/>
</dbReference>
<keyword evidence="8 14" id="KW-0227">DNA damage</keyword>
<dbReference type="FunFam" id="1.10.340.30:FF:000002">
    <property type="entry name" value="Adenine DNA glycosylase"/>
    <property type="match status" value="1"/>
</dbReference>
<evidence type="ECO:0000256" key="12">
    <source>
        <dbReference type="ARBA" id="ARBA00023204"/>
    </source>
</evidence>
<keyword evidence="7" id="KW-0479">Metal-binding</keyword>
<dbReference type="CDD" id="cd00056">
    <property type="entry name" value="ENDO3c"/>
    <property type="match status" value="1"/>
</dbReference>
<protein>
    <recommendedName>
        <fullName evidence="5 14">Adenine DNA glycosylase</fullName>
        <ecNumber evidence="4 14">3.2.2.31</ecNumber>
    </recommendedName>
</protein>
<dbReference type="SUPFAM" id="SSF48150">
    <property type="entry name" value="DNA-glycosylase"/>
    <property type="match status" value="1"/>
</dbReference>
<dbReference type="InterPro" id="IPR023170">
    <property type="entry name" value="HhH_base_excis_C"/>
</dbReference>
<dbReference type="SUPFAM" id="SSF55811">
    <property type="entry name" value="Nudix"/>
    <property type="match status" value="1"/>
</dbReference>
<evidence type="ECO:0000256" key="7">
    <source>
        <dbReference type="ARBA" id="ARBA00022723"/>
    </source>
</evidence>
<organism evidence="16">
    <name type="scientific">Neisseria leonii</name>
    <dbReference type="NCBI Taxonomy" id="2995413"/>
    <lineage>
        <taxon>Bacteria</taxon>
        <taxon>Pseudomonadati</taxon>
        <taxon>Pseudomonadota</taxon>
        <taxon>Betaproteobacteria</taxon>
        <taxon>Neisseriales</taxon>
        <taxon>Neisseriaceae</taxon>
        <taxon>Neisseria</taxon>
    </lineage>
</organism>
<dbReference type="CDD" id="cd03431">
    <property type="entry name" value="NUDIX_DNA_Glycosylase_C-MutY"/>
    <property type="match status" value="1"/>
</dbReference>
<dbReference type="GO" id="GO:0006298">
    <property type="term" value="P:mismatch repair"/>
    <property type="evidence" value="ECO:0007669"/>
    <property type="project" value="TreeGrafter"/>
</dbReference>
<name>A0A9X4E819_9NEIS</name>
<evidence type="ECO:0000256" key="4">
    <source>
        <dbReference type="ARBA" id="ARBA00012045"/>
    </source>
</evidence>